<reference evidence="1" key="1">
    <citation type="submission" date="2019-12" db="EMBL/GenBank/DDBJ databases">
        <title>Genome sequencing and annotation of Brassica cretica.</title>
        <authorList>
            <person name="Studholme D.J."/>
            <person name="Sarris P.F."/>
        </authorList>
    </citation>
    <scope>NUCLEOTIDE SEQUENCE</scope>
    <source>
        <strain evidence="1">PFS-102/07</strain>
        <tissue evidence="1">Leaf</tissue>
    </source>
</reference>
<organism evidence="1">
    <name type="scientific">Brassica cretica</name>
    <name type="common">Mustard</name>
    <dbReference type="NCBI Taxonomy" id="69181"/>
    <lineage>
        <taxon>Eukaryota</taxon>
        <taxon>Viridiplantae</taxon>
        <taxon>Streptophyta</taxon>
        <taxon>Embryophyta</taxon>
        <taxon>Tracheophyta</taxon>
        <taxon>Spermatophyta</taxon>
        <taxon>Magnoliopsida</taxon>
        <taxon>eudicotyledons</taxon>
        <taxon>Gunneridae</taxon>
        <taxon>Pentapetalae</taxon>
        <taxon>rosids</taxon>
        <taxon>malvids</taxon>
        <taxon>Brassicales</taxon>
        <taxon>Brassicaceae</taxon>
        <taxon>Brassiceae</taxon>
        <taxon>Brassica</taxon>
    </lineage>
</organism>
<dbReference type="AlphaFoldDB" id="A0A8S9KHZ2"/>
<evidence type="ECO:0000313" key="1">
    <source>
        <dbReference type="EMBL" id="KAF2593138.1"/>
    </source>
</evidence>
<accession>A0A8S9KHZ2</accession>
<gene>
    <name evidence="1" type="ORF">F2Q70_00043294</name>
</gene>
<comment type="caution">
    <text evidence="1">The sequence shown here is derived from an EMBL/GenBank/DDBJ whole genome shotgun (WGS) entry which is preliminary data.</text>
</comment>
<proteinExistence type="predicted"/>
<sequence>MVEVKEKLNNVQKLLKKQVTFAEDVEAVEVASDRADKEGENSQFHHELDVSIVFIHELWIKPKAP</sequence>
<name>A0A8S9KHZ2_BRACR</name>
<dbReference type="EMBL" id="QGKY02000164">
    <property type="protein sequence ID" value="KAF2593138.1"/>
    <property type="molecule type" value="Genomic_DNA"/>
</dbReference>
<protein>
    <submittedName>
        <fullName evidence="1">Uncharacterized protein</fullName>
    </submittedName>
</protein>